<name>I7GFQ3_MYCS2</name>
<evidence type="ECO:0000256" key="1">
    <source>
        <dbReference type="SAM" id="MobiDB-lite"/>
    </source>
</evidence>
<organism evidence="2 3">
    <name type="scientific">Mycolicibacterium smegmatis (strain ATCC 700084 / mc(2)155)</name>
    <name type="common">Mycobacterium smegmatis</name>
    <dbReference type="NCBI Taxonomy" id="246196"/>
    <lineage>
        <taxon>Bacteria</taxon>
        <taxon>Bacillati</taxon>
        <taxon>Actinomycetota</taxon>
        <taxon>Actinomycetes</taxon>
        <taxon>Mycobacteriales</taxon>
        <taxon>Mycobacteriaceae</taxon>
        <taxon>Mycolicibacterium</taxon>
    </lineage>
</organism>
<proteinExistence type="predicted"/>
<dbReference type="Proteomes" id="UP000006158">
    <property type="component" value="Chromosome"/>
</dbReference>
<feature type="compositionally biased region" description="Low complexity" evidence="1">
    <location>
        <begin position="137"/>
        <end position="148"/>
    </location>
</feature>
<dbReference type="PATRIC" id="fig|246196.56.peg.5739"/>
<gene>
    <name evidence="2" type="ordered locus">MSMEI_5618</name>
</gene>
<feature type="region of interest" description="Disordered" evidence="1">
    <location>
        <begin position="119"/>
        <end position="155"/>
    </location>
</feature>
<dbReference type="AlphaFoldDB" id="I7GFQ3"/>
<reference evidence="2 3" key="1">
    <citation type="journal article" date="2007" name="Genome Biol.">
        <title>Interrupted coding sequences in Mycobacterium smegmatis: authentic mutations or sequencing errors?</title>
        <authorList>
            <person name="Deshayes C."/>
            <person name="Perrodou E."/>
            <person name="Gallien S."/>
            <person name="Euphrasie D."/>
            <person name="Schaeffer C."/>
            <person name="Van-Dorsselaer A."/>
            <person name="Poch O."/>
            <person name="Lecompte O."/>
            <person name="Reyrat J.M."/>
        </authorList>
    </citation>
    <scope>NUCLEOTIDE SEQUENCE [LARGE SCALE GENOMIC DNA]</scope>
    <source>
        <strain evidence="3">ATCC 700084 / mc(2)155</strain>
    </source>
</reference>
<dbReference type="PROSITE" id="PS51318">
    <property type="entry name" value="TAT"/>
    <property type="match status" value="1"/>
</dbReference>
<dbReference type="EMBL" id="CP001663">
    <property type="protein sequence ID" value="AFP42054.1"/>
    <property type="molecule type" value="Genomic_DNA"/>
</dbReference>
<sequence>MPDSHPSPRLPRLGGRAHVNKRSILGASAVVAAGATATLVFGAGTAAAAPDVVGATYGDAASAISDSGGTPKIAVTVGSKLSQDDCIVTNAWNAPTFEHTGGVVMVSLNCDGDHATATNPGASVASPLGREAKAAADEASAAEESAIEQVSTPDE</sequence>
<dbReference type="KEGG" id="msg:MSMEI_5618"/>
<evidence type="ECO:0000313" key="2">
    <source>
        <dbReference type="EMBL" id="AFP42054.1"/>
    </source>
</evidence>
<dbReference type="InterPro" id="IPR006311">
    <property type="entry name" value="TAT_signal"/>
</dbReference>
<protein>
    <submittedName>
        <fullName evidence="2">Uncharacterized protein</fullName>
    </submittedName>
</protein>
<evidence type="ECO:0000313" key="3">
    <source>
        <dbReference type="Proteomes" id="UP000006158"/>
    </source>
</evidence>
<accession>I7GFQ3</accession>
<reference evidence="2 3" key="2">
    <citation type="journal article" date="2009" name="Genome Res.">
        <title>Ortho-proteogenomics: multiple proteomes investigation through orthology and a new MS-based protocol.</title>
        <authorList>
            <person name="Gallien S."/>
            <person name="Perrodou E."/>
            <person name="Carapito C."/>
            <person name="Deshayes C."/>
            <person name="Reyrat J.M."/>
            <person name="Van Dorsselaer A."/>
            <person name="Poch O."/>
            <person name="Schaeffer C."/>
            <person name="Lecompte O."/>
        </authorList>
    </citation>
    <scope>NUCLEOTIDE SEQUENCE [LARGE SCALE GENOMIC DNA]</scope>
    <source>
        <strain evidence="3">ATCC 700084 / mc(2)155</strain>
    </source>
</reference>